<evidence type="ECO:0000256" key="2">
    <source>
        <dbReference type="ARBA" id="ARBA00008684"/>
    </source>
</evidence>
<keyword evidence="4" id="KW-1003">Cell membrane</keyword>
<dbReference type="InterPro" id="IPR013210">
    <property type="entry name" value="LRR_N_plant-typ"/>
</dbReference>
<name>A0A8S0S607_OLEEU</name>
<evidence type="ECO:0000256" key="13">
    <source>
        <dbReference type="ARBA" id="ARBA00022777"/>
    </source>
</evidence>
<evidence type="ECO:0000256" key="9">
    <source>
        <dbReference type="ARBA" id="ARBA00022692"/>
    </source>
</evidence>
<keyword evidence="14 21" id="KW-0067">ATP-binding</keyword>
<dbReference type="SMART" id="SM00220">
    <property type="entry name" value="S_TKc"/>
    <property type="match status" value="1"/>
</dbReference>
<dbReference type="Gene3D" id="1.10.510.10">
    <property type="entry name" value="Transferase(Phosphotransferase) domain 1"/>
    <property type="match status" value="1"/>
</dbReference>
<dbReference type="FunFam" id="3.80.10.10:FF:000095">
    <property type="entry name" value="LRR receptor-like serine/threonine-protein kinase GSO1"/>
    <property type="match status" value="1"/>
</dbReference>
<evidence type="ECO:0000256" key="23">
    <source>
        <dbReference type="SAM" id="SignalP"/>
    </source>
</evidence>
<keyword evidence="13 25" id="KW-0418">Kinase</keyword>
<gene>
    <name evidence="25" type="ORF">OLEA9_A102219</name>
</gene>
<evidence type="ECO:0000256" key="15">
    <source>
        <dbReference type="ARBA" id="ARBA00022989"/>
    </source>
</evidence>
<comment type="catalytic activity">
    <reaction evidence="19">
        <text>L-threonyl-[protein] + ATP = O-phospho-L-threonyl-[protein] + ADP + H(+)</text>
        <dbReference type="Rhea" id="RHEA:46608"/>
        <dbReference type="Rhea" id="RHEA-COMP:11060"/>
        <dbReference type="Rhea" id="RHEA-COMP:11605"/>
        <dbReference type="ChEBI" id="CHEBI:15378"/>
        <dbReference type="ChEBI" id="CHEBI:30013"/>
        <dbReference type="ChEBI" id="CHEBI:30616"/>
        <dbReference type="ChEBI" id="CHEBI:61977"/>
        <dbReference type="ChEBI" id="CHEBI:456216"/>
        <dbReference type="EC" id="2.7.11.1"/>
    </reaction>
</comment>
<keyword evidence="18" id="KW-0325">Glycoprotein</keyword>
<dbReference type="InterPro" id="IPR008271">
    <property type="entry name" value="Ser/Thr_kinase_AS"/>
</dbReference>
<dbReference type="SUPFAM" id="SSF52058">
    <property type="entry name" value="L domain-like"/>
    <property type="match status" value="1"/>
</dbReference>
<evidence type="ECO:0000259" key="24">
    <source>
        <dbReference type="PROSITE" id="PS50011"/>
    </source>
</evidence>
<keyword evidence="12 21" id="KW-0547">Nucleotide-binding</keyword>
<evidence type="ECO:0000256" key="11">
    <source>
        <dbReference type="ARBA" id="ARBA00022737"/>
    </source>
</evidence>
<feature type="binding site" evidence="21">
    <location>
        <position position="696"/>
    </location>
    <ligand>
        <name>ATP</name>
        <dbReference type="ChEBI" id="CHEBI:30616"/>
    </ligand>
</feature>
<keyword evidence="10 23" id="KW-0732">Signal</keyword>
<dbReference type="CDD" id="cd14066">
    <property type="entry name" value="STKc_IRAK"/>
    <property type="match status" value="1"/>
</dbReference>
<dbReference type="FunFam" id="1.10.510.10:FF:000358">
    <property type="entry name" value="Putative leucine-rich repeat receptor-like serine/threonine-protein kinase"/>
    <property type="match status" value="1"/>
</dbReference>
<dbReference type="SUPFAM" id="SSF56112">
    <property type="entry name" value="Protein kinase-like (PK-like)"/>
    <property type="match status" value="1"/>
</dbReference>
<feature type="signal peptide" evidence="23">
    <location>
        <begin position="1"/>
        <end position="22"/>
    </location>
</feature>
<dbReference type="GO" id="GO:0004674">
    <property type="term" value="F:protein serine/threonine kinase activity"/>
    <property type="evidence" value="ECO:0007669"/>
    <property type="project" value="UniProtKB-KW"/>
</dbReference>
<dbReference type="InterPro" id="IPR017441">
    <property type="entry name" value="Protein_kinase_ATP_BS"/>
</dbReference>
<keyword evidence="6" id="KW-0597">Phosphoprotein</keyword>
<evidence type="ECO:0000256" key="12">
    <source>
        <dbReference type="ARBA" id="ARBA00022741"/>
    </source>
</evidence>
<comment type="catalytic activity">
    <reaction evidence="20">
        <text>L-seryl-[protein] + ATP = O-phospho-L-seryl-[protein] + ADP + H(+)</text>
        <dbReference type="Rhea" id="RHEA:17989"/>
        <dbReference type="Rhea" id="RHEA-COMP:9863"/>
        <dbReference type="Rhea" id="RHEA-COMP:11604"/>
        <dbReference type="ChEBI" id="CHEBI:15378"/>
        <dbReference type="ChEBI" id="CHEBI:29999"/>
        <dbReference type="ChEBI" id="CHEBI:30616"/>
        <dbReference type="ChEBI" id="CHEBI:83421"/>
        <dbReference type="ChEBI" id="CHEBI:456216"/>
        <dbReference type="EC" id="2.7.11.1"/>
    </reaction>
</comment>
<evidence type="ECO:0000313" key="25">
    <source>
        <dbReference type="EMBL" id="CAA2987398.1"/>
    </source>
</evidence>
<dbReference type="InterPro" id="IPR032675">
    <property type="entry name" value="LRR_dom_sf"/>
</dbReference>
<evidence type="ECO:0000256" key="16">
    <source>
        <dbReference type="ARBA" id="ARBA00023136"/>
    </source>
</evidence>
<comment type="similarity">
    <text evidence="2">Belongs to the protein kinase superfamily. Ser/Thr protein kinase family.</text>
</comment>
<feature type="chain" id="PRO_5035789643" description="non-specific serine/threonine protein kinase" evidence="23">
    <location>
        <begin position="23"/>
        <end position="992"/>
    </location>
</feature>
<dbReference type="EMBL" id="CACTIH010003922">
    <property type="protein sequence ID" value="CAA2987398.1"/>
    <property type="molecule type" value="Genomic_DNA"/>
</dbReference>
<dbReference type="PROSITE" id="PS00108">
    <property type="entry name" value="PROTEIN_KINASE_ST"/>
    <property type="match status" value="1"/>
</dbReference>
<organism evidence="25 26">
    <name type="scientific">Olea europaea subsp. europaea</name>
    <dbReference type="NCBI Taxonomy" id="158383"/>
    <lineage>
        <taxon>Eukaryota</taxon>
        <taxon>Viridiplantae</taxon>
        <taxon>Streptophyta</taxon>
        <taxon>Embryophyta</taxon>
        <taxon>Tracheophyta</taxon>
        <taxon>Spermatophyta</taxon>
        <taxon>Magnoliopsida</taxon>
        <taxon>eudicotyledons</taxon>
        <taxon>Gunneridae</taxon>
        <taxon>Pentapetalae</taxon>
        <taxon>asterids</taxon>
        <taxon>lamiids</taxon>
        <taxon>Lamiales</taxon>
        <taxon>Oleaceae</taxon>
        <taxon>Oleeae</taxon>
        <taxon>Olea</taxon>
    </lineage>
</organism>
<dbReference type="GO" id="GO:0051707">
    <property type="term" value="P:response to other organism"/>
    <property type="evidence" value="ECO:0007669"/>
    <property type="project" value="UniProtKB-ARBA"/>
</dbReference>
<dbReference type="EC" id="2.7.11.1" evidence="3"/>
<keyword evidence="11" id="KW-0677">Repeat</keyword>
<dbReference type="GO" id="GO:0006952">
    <property type="term" value="P:defense response"/>
    <property type="evidence" value="ECO:0007669"/>
    <property type="project" value="UniProtKB-ARBA"/>
</dbReference>
<evidence type="ECO:0000256" key="5">
    <source>
        <dbReference type="ARBA" id="ARBA00022527"/>
    </source>
</evidence>
<evidence type="ECO:0000256" key="10">
    <source>
        <dbReference type="ARBA" id="ARBA00022729"/>
    </source>
</evidence>
<dbReference type="InterPro" id="IPR000719">
    <property type="entry name" value="Prot_kinase_dom"/>
</dbReference>
<evidence type="ECO:0000256" key="19">
    <source>
        <dbReference type="ARBA" id="ARBA00047899"/>
    </source>
</evidence>
<protein>
    <recommendedName>
        <fullName evidence="3">non-specific serine/threonine protein kinase</fullName>
        <ecNumber evidence="3">2.7.11.1</ecNumber>
    </recommendedName>
</protein>
<keyword evidence="16 22" id="KW-0472">Membrane</keyword>
<reference evidence="25 26" key="1">
    <citation type="submission" date="2019-12" db="EMBL/GenBank/DDBJ databases">
        <authorList>
            <person name="Alioto T."/>
            <person name="Alioto T."/>
            <person name="Gomez Garrido J."/>
        </authorList>
    </citation>
    <scope>NUCLEOTIDE SEQUENCE [LARGE SCALE GENOMIC DNA]</scope>
</reference>
<evidence type="ECO:0000256" key="20">
    <source>
        <dbReference type="ARBA" id="ARBA00048679"/>
    </source>
</evidence>
<dbReference type="InterPro" id="IPR011009">
    <property type="entry name" value="Kinase-like_dom_sf"/>
</dbReference>
<dbReference type="Pfam" id="PF08263">
    <property type="entry name" value="LRRNT_2"/>
    <property type="match status" value="1"/>
</dbReference>
<sequence length="992" mass="109666">MSFKITMLVLLIQHSVTCFGDAFSSHHLHPQHNLHTDKATLLEFKKNILYDPHSKLANWDEKTHVCNFTGVKCDELHHRVFQINLNDSHLLGLLPPVISNLTQLRVLELVNNQFFGIIPSEFSSLRKLIYLKLSSNNFHGQIPHSFSLLSNLALIFLDANNLNGTIPPALFSNCTFLNNVDFSQNFLTGKIPAEIGKCPYLWNLNLYNNQFIGEIPASLANSSGILNLDVENNSLSGELPSETISKLNKMWYLHLSYNHMVSHDNNTNLEPFFTAVANCSGLVELELAAMGLGGRLPSSIGLLSEILDHLLLQENQITGSIPTEVQNLSTIKILNLTSNRLSGTIPAEIGELSYLEQLCLSHNLLTGDIPASIGQMSSLGLMDLSNNKLSGQIPKEFGNLSRINYLFLNDNLLSGKIPTTLGRCMSLYKLDLSYNRLTGSIPTEISGMREIRIFLNLSHNQLEGPLPVELSKLESVQEIDFSSNNLSGSIFYQISSCAELRVINFSNNSLQGHLPESLGDLKSLEFFDVSQNKLSGIIPDSLNKSHTLTFLNLSFNNFAGMIPTGGIFDSITKLSFLGNQQLCGSVPGVPVCHRKQHYFLSRVFLAIFCIVIFISGFFSTICCVIGCQRLKVIVSTSQERKERKLPQDLTHNFPRITYKELSEATGGFDDQRLIGLGSYGRVYRGDLPDGTQIAVKVLHLQTGNSTKSFNRECQVLKRIRHRNLIRIITACSLPEFKALVLPYMANGSLDSRLYPHADNGLRLGSSDLSLIQRVNICSDIAEGMAYLHHHSPVKVIHCDLKPSNVLLNDDMTALVSDFGIARLVISVGAGNGGIIENMGNSTANMLCGSIGYIAPEYGFGSSTSTKGDVYSFGVLVLEMVTRKRPTDDMFSGGLNLHRYIKSQYHRQIENVVDSSLLRSLKDQSPEVKKMWEVAIGKLTELGIICTQESASTRPTMLDCADDLDRLKRYLSGDTTATLATSLGISSSTFSDD</sequence>
<dbReference type="PROSITE" id="PS50011">
    <property type="entry name" value="PROTEIN_KINASE_DOM"/>
    <property type="match status" value="1"/>
</dbReference>
<accession>A0A8S0S607</accession>
<dbReference type="InterPro" id="IPR001611">
    <property type="entry name" value="Leu-rich_rpt"/>
</dbReference>
<keyword evidence="7" id="KW-0433">Leucine-rich repeat</keyword>
<dbReference type="Pfam" id="PF00560">
    <property type="entry name" value="LRR_1"/>
    <property type="match status" value="6"/>
</dbReference>
<dbReference type="GO" id="GO:0033612">
    <property type="term" value="F:receptor serine/threonine kinase binding"/>
    <property type="evidence" value="ECO:0007669"/>
    <property type="project" value="TreeGrafter"/>
</dbReference>
<evidence type="ECO:0000313" key="26">
    <source>
        <dbReference type="Proteomes" id="UP000594638"/>
    </source>
</evidence>
<keyword evidence="9 22" id="KW-0812">Transmembrane</keyword>
<keyword evidence="8" id="KW-0808">Transferase</keyword>
<dbReference type="GO" id="GO:0005524">
    <property type="term" value="F:ATP binding"/>
    <property type="evidence" value="ECO:0007669"/>
    <property type="project" value="UniProtKB-UniRule"/>
</dbReference>
<comment type="subcellular location">
    <subcellularLocation>
        <location evidence="1">Cell membrane</location>
        <topology evidence="1">Single-pass membrane protein</topology>
    </subcellularLocation>
</comment>
<dbReference type="Gramene" id="OE9A102219T1">
    <property type="protein sequence ID" value="OE9A102219C1"/>
    <property type="gene ID" value="OE9A102219"/>
</dbReference>
<dbReference type="Pfam" id="PF13855">
    <property type="entry name" value="LRR_8"/>
    <property type="match status" value="2"/>
</dbReference>
<dbReference type="InterPro" id="IPR003591">
    <property type="entry name" value="Leu-rich_rpt_typical-subtyp"/>
</dbReference>
<dbReference type="AlphaFoldDB" id="A0A8S0S607"/>
<dbReference type="SUPFAM" id="SSF52047">
    <property type="entry name" value="RNI-like"/>
    <property type="match status" value="1"/>
</dbReference>
<evidence type="ECO:0000256" key="3">
    <source>
        <dbReference type="ARBA" id="ARBA00012513"/>
    </source>
</evidence>
<dbReference type="PROSITE" id="PS00107">
    <property type="entry name" value="PROTEIN_KINASE_ATP"/>
    <property type="match status" value="1"/>
</dbReference>
<evidence type="ECO:0000256" key="7">
    <source>
        <dbReference type="ARBA" id="ARBA00022614"/>
    </source>
</evidence>
<dbReference type="FunFam" id="3.80.10.10:FF:000233">
    <property type="entry name" value="Leucine-rich repeat receptor-like protein kinase TDR"/>
    <property type="match status" value="1"/>
</dbReference>
<evidence type="ECO:0000256" key="18">
    <source>
        <dbReference type="ARBA" id="ARBA00023180"/>
    </source>
</evidence>
<dbReference type="Proteomes" id="UP000594638">
    <property type="component" value="Unassembled WGS sequence"/>
</dbReference>
<dbReference type="OrthoDB" id="4062651at2759"/>
<keyword evidence="15 22" id="KW-1133">Transmembrane helix</keyword>
<keyword evidence="17 25" id="KW-0675">Receptor</keyword>
<evidence type="ECO:0000256" key="1">
    <source>
        <dbReference type="ARBA" id="ARBA00004162"/>
    </source>
</evidence>
<evidence type="ECO:0000256" key="6">
    <source>
        <dbReference type="ARBA" id="ARBA00022553"/>
    </source>
</evidence>
<dbReference type="InterPro" id="IPR050647">
    <property type="entry name" value="Plant_LRR-RLKs"/>
</dbReference>
<dbReference type="Pfam" id="PF00069">
    <property type="entry name" value="Pkinase"/>
    <property type="match status" value="1"/>
</dbReference>
<feature type="domain" description="Protein kinase" evidence="24">
    <location>
        <begin position="668"/>
        <end position="970"/>
    </location>
</feature>
<dbReference type="GO" id="GO:0009791">
    <property type="term" value="P:post-embryonic development"/>
    <property type="evidence" value="ECO:0007669"/>
    <property type="project" value="UniProtKB-ARBA"/>
</dbReference>
<dbReference type="FunFam" id="3.30.200.20:FF:000543">
    <property type="entry name" value="Putative leucine-rich repeat receptor-like serine/threonine-protein kinase"/>
    <property type="match status" value="1"/>
</dbReference>
<evidence type="ECO:0000256" key="4">
    <source>
        <dbReference type="ARBA" id="ARBA00022475"/>
    </source>
</evidence>
<dbReference type="Gene3D" id="3.80.10.10">
    <property type="entry name" value="Ribonuclease Inhibitor"/>
    <property type="match status" value="3"/>
</dbReference>
<dbReference type="Gene3D" id="3.30.200.20">
    <property type="entry name" value="Phosphorylase Kinase, domain 1"/>
    <property type="match status" value="1"/>
</dbReference>
<keyword evidence="26" id="KW-1185">Reference proteome</keyword>
<feature type="transmembrane region" description="Helical" evidence="22">
    <location>
        <begin position="603"/>
        <end position="627"/>
    </location>
</feature>
<evidence type="ECO:0000256" key="22">
    <source>
        <dbReference type="SAM" id="Phobius"/>
    </source>
</evidence>
<evidence type="ECO:0000256" key="21">
    <source>
        <dbReference type="PROSITE-ProRule" id="PRU10141"/>
    </source>
</evidence>
<dbReference type="PANTHER" id="PTHR48056">
    <property type="entry name" value="LRR RECEPTOR-LIKE SERINE/THREONINE-PROTEIN KINASE-RELATED"/>
    <property type="match status" value="1"/>
</dbReference>
<dbReference type="PANTHER" id="PTHR48056:SF89">
    <property type="entry name" value="OS06G0585982 PROTEIN"/>
    <property type="match status" value="1"/>
</dbReference>
<evidence type="ECO:0000256" key="17">
    <source>
        <dbReference type="ARBA" id="ARBA00023170"/>
    </source>
</evidence>
<comment type="caution">
    <text evidence="25">The sequence shown here is derived from an EMBL/GenBank/DDBJ whole genome shotgun (WGS) entry which is preliminary data.</text>
</comment>
<proteinExistence type="inferred from homology"/>
<keyword evidence="5" id="KW-0723">Serine/threonine-protein kinase</keyword>
<dbReference type="GO" id="GO:0005886">
    <property type="term" value="C:plasma membrane"/>
    <property type="evidence" value="ECO:0007669"/>
    <property type="project" value="UniProtKB-SubCell"/>
</dbReference>
<evidence type="ECO:0000256" key="14">
    <source>
        <dbReference type="ARBA" id="ARBA00022840"/>
    </source>
</evidence>
<dbReference type="SMART" id="SM00369">
    <property type="entry name" value="LRR_TYP"/>
    <property type="match status" value="7"/>
</dbReference>
<evidence type="ECO:0000256" key="8">
    <source>
        <dbReference type="ARBA" id="ARBA00022679"/>
    </source>
</evidence>